<keyword evidence="3" id="KW-0520">NAD</keyword>
<dbReference type="PANTHER" id="PTHR11911">
    <property type="entry name" value="INOSINE-5-MONOPHOSPHATE DEHYDROGENASE RELATED"/>
    <property type="match status" value="1"/>
</dbReference>
<dbReference type="InterPro" id="IPR013785">
    <property type="entry name" value="Aldolase_TIM"/>
</dbReference>
<dbReference type="NCBIfam" id="TIGR01304">
    <property type="entry name" value="IMP_DH_rel_2"/>
    <property type="match status" value="1"/>
</dbReference>
<dbReference type="RefSeq" id="WP_093618691.1">
    <property type="nucleotide sequence ID" value="NZ_BOMT01000055.1"/>
</dbReference>
<reference evidence="5 6" key="1">
    <citation type="submission" date="2016-10" db="EMBL/GenBank/DDBJ databases">
        <authorList>
            <person name="de Groot N.N."/>
        </authorList>
    </citation>
    <scope>NUCLEOTIDE SEQUENCE [LARGE SCALE GENOMIC DNA]</scope>
    <source>
        <strain evidence="5 6">DSM 43019</strain>
    </source>
</reference>
<keyword evidence="6" id="KW-1185">Reference proteome</keyword>
<protein>
    <submittedName>
        <fullName evidence="5">IMP dehydrogenase</fullName>
    </submittedName>
</protein>
<dbReference type="GO" id="GO:0006183">
    <property type="term" value="P:GTP biosynthetic process"/>
    <property type="evidence" value="ECO:0007669"/>
    <property type="project" value="TreeGrafter"/>
</dbReference>
<sequence length="372" mass="39416">MRDVVEIGLGKTAQRGYHLDDIAIVPSRRTRDVDDVSTEWKLDAYPFKIPCVAHPSDATQSPESVIALGRLGGLGVLNAEGLWTRYEDPRKILEELASLDEDADATRRLQEVYAEPIKPELIAERVREIRASGVTTAVRVSPQHTLALAPVVLDAGVDLLVIQGTLVSAEHVSTTDEPLNLKEFIADLDLPVIVGGCTDYKTALHLMRTGAAGVIVGVGADEWSTTDTVLGIRVPMATAIADAAAARRDYLDETGGRYVHLIADGGIATSGDIAKAIGCGADAVMLGEPLSLAEGAPAGGAWWHSAASHPALPRGGFCIAGEPDGTLEEVLYGPANSANGQLNLFGGLKRAMAKCGYRDVKEFQKVSLVLDH</sequence>
<dbReference type="Proteomes" id="UP000199645">
    <property type="component" value="Unassembled WGS sequence"/>
</dbReference>
<evidence type="ECO:0000256" key="1">
    <source>
        <dbReference type="ARBA" id="ARBA00005502"/>
    </source>
</evidence>
<gene>
    <name evidence="5" type="ORF">SAMN05421541_110209</name>
</gene>
<dbReference type="GO" id="GO:0003938">
    <property type="term" value="F:IMP dehydrogenase activity"/>
    <property type="evidence" value="ECO:0007669"/>
    <property type="project" value="InterPro"/>
</dbReference>
<evidence type="ECO:0000259" key="4">
    <source>
        <dbReference type="Pfam" id="PF00478"/>
    </source>
</evidence>
<dbReference type="FunFam" id="3.20.20.70:FF:000060">
    <property type="entry name" value="IMP dehydrogenase subunit"/>
    <property type="match status" value="1"/>
</dbReference>
<feature type="domain" description="IMP dehydrogenase/GMP reductase" evidence="4">
    <location>
        <begin position="17"/>
        <end position="298"/>
    </location>
</feature>
<dbReference type="STRING" id="35752.SAMN05421541_110209"/>
<evidence type="ECO:0000313" key="5">
    <source>
        <dbReference type="EMBL" id="SFF43205.1"/>
    </source>
</evidence>
<dbReference type="SUPFAM" id="SSF51412">
    <property type="entry name" value="Inosine monophosphate dehydrogenase (IMPDH)"/>
    <property type="match status" value="1"/>
</dbReference>
<evidence type="ECO:0000256" key="2">
    <source>
        <dbReference type="ARBA" id="ARBA00023002"/>
    </source>
</evidence>
<dbReference type="SMART" id="SM01240">
    <property type="entry name" value="IMPDH"/>
    <property type="match status" value="1"/>
</dbReference>
<dbReference type="InterPro" id="IPR005992">
    <property type="entry name" value="IMP_DH-rel2"/>
</dbReference>
<dbReference type="AlphaFoldDB" id="A0A1I2ILL7"/>
<keyword evidence="2" id="KW-0560">Oxidoreductase</keyword>
<dbReference type="InterPro" id="IPR005990">
    <property type="entry name" value="IMP_DH"/>
</dbReference>
<dbReference type="PANTHER" id="PTHR11911:SF85">
    <property type="entry name" value="INOSINE-5'-MONOPHOSPHATE DEHYDROGENASE"/>
    <property type="match status" value="1"/>
</dbReference>
<dbReference type="Gene3D" id="3.20.20.70">
    <property type="entry name" value="Aldolase class I"/>
    <property type="match status" value="1"/>
</dbReference>
<comment type="similarity">
    <text evidence="1">Belongs to the IMPDH/GMPR family.</text>
</comment>
<evidence type="ECO:0000256" key="3">
    <source>
        <dbReference type="ARBA" id="ARBA00023027"/>
    </source>
</evidence>
<name>A0A1I2ILL7_9ACTN</name>
<evidence type="ECO:0000313" key="6">
    <source>
        <dbReference type="Proteomes" id="UP000199645"/>
    </source>
</evidence>
<accession>A0A1I2ILL7</accession>
<dbReference type="InterPro" id="IPR001093">
    <property type="entry name" value="IMP_DH_GMPRt"/>
</dbReference>
<dbReference type="EMBL" id="FONV01000010">
    <property type="protein sequence ID" value="SFF43205.1"/>
    <property type="molecule type" value="Genomic_DNA"/>
</dbReference>
<proteinExistence type="inferred from homology"/>
<dbReference type="Pfam" id="PF00478">
    <property type="entry name" value="IMPDH"/>
    <property type="match status" value="1"/>
</dbReference>
<organism evidence="5 6">
    <name type="scientific">Actinoplanes philippinensis</name>
    <dbReference type="NCBI Taxonomy" id="35752"/>
    <lineage>
        <taxon>Bacteria</taxon>
        <taxon>Bacillati</taxon>
        <taxon>Actinomycetota</taxon>
        <taxon>Actinomycetes</taxon>
        <taxon>Micromonosporales</taxon>
        <taxon>Micromonosporaceae</taxon>
        <taxon>Actinoplanes</taxon>
    </lineage>
</organism>
<dbReference type="OrthoDB" id="9805398at2"/>